<keyword evidence="6" id="KW-0489">Methyltransferase</keyword>
<dbReference type="AlphaFoldDB" id="A0A7X1FWI7"/>
<dbReference type="EMBL" id="JACLAX010000002">
    <property type="protein sequence ID" value="MBC2668154.1"/>
    <property type="molecule type" value="Genomic_DNA"/>
</dbReference>
<name>A0A7X1FWI7_9SPHN</name>
<gene>
    <name evidence="6" type="ORF">H7F53_03220</name>
</gene>
<feature type="transmembrane region" description="Helical" evidence="5">
    <location>
        <begin position="44"/>
        <end position="63"/>
    </location>
</feature>
<dbReference type="InterPro" id="IPR052527">
    <property type="entry name" value="Metal_cation-efflux_comp"/>
</dbReference>
<evidence type="ECO:0000313" key="7">
    <source>
        <dbReference type="Proteomes" id="UP000551327"/>
    </source>
</evidence>
<keyword evidence="7" id="KW-1185">Reference proteome</keyword>
<feature type="transmembrane region" description="Helical" evidence="5">
    <location>
        <begin position="69"/>
        <end position="88"/>
    </location>
</feature>
<reference evidence="6 7" key="1">
    <citation type="submission" date="2020-08" db="EMBL/GenBank/DDBJ databases">
        <title>The genome sequence of type strain Novosphingobium piscinae KCTC 42194.</title>
        <authorList>
            <person name="Liu Y."/>
        </authorList>
    </citation>
    <scope>NUCLEOTIDE SEQUENCE [LARGE SCALE GENOMIC DNA]</scope>
    <source>
        <strain evidence="6 7">KCTC 42194</strain>
    </source>
</reference>
<dbReference type="Gene3D" id="1.20.120.1630">
    <property type="match status" value="1"/>
</dbReference>
<dbReference type="GO" id="GO:0008168">
    <property type="term" value="F:methyltransferase activity"/>
    <property type="evidence" value="ECO:0007669"/>
    <property type="project" value="UniProtKB-KW"/>
</dbReference>
<evidence type="ECO:0000256" key="4">
    <source>
        <dbReference type="ARBA" id="ARBA00023136"/>
    </source>
</evidence>
<dbReference type="Proteomes" id="UP000551327">
    <property type="component" value="Unassembled WGS sequence"/>
</dbReference>
<dbReference type="Pfam" id="PF04191">
    <property type="entry name" value="PEMT"/>
    <property type="match status" value="1"/>
</dbReference>
<dbReference type="PANTHER" id="PTHR43847">
    <property type="entry name" value="BLL3993 PROTEIN"/>
    <property type="match status" value="1"/>
</dbReference>
<evidence type="ECO:0000256" key="2">
    <source>
        <dbReference type="ARBA" id="ARBA00022692"/>
    </source>
</evidence>
<organism evidence="6 7">
    <name type="scientific">Novosphingobium piscinae</name>
    <dbReference type="NCBI Taxonomy" id="1507448"/>
    <lineage>
        <taxon>Bacteria</taxon>
        <taxon>Pseudomonadati</taxon>
        <taxon>Pseudomonadota</taxon>
        <taxon>Alphaproteobacteria</taxon>
        <taxon>Sphingomonadales</taxon>
        <taxon>Sphingomonadaceae</taxon>
        <taxon>Novosphingobium</taxon>
    </lineage>
</organism>
<keyword evidence="3 5" id="KW-1133">Transmembrane helix</keyword>
<comment type="caution">
    <text evidence="6">The sequence shown here is derived from an EMBL/GenBank/DDBJ whole genome shotgun (WGS) entry which is preliminary data.</text>
</comment>
<dbReference type="PANTHER" id="PTHR43847:SF1">
    <property type="entry name" value="BLL3993 PROTEIN"/>
    <property type="match status" value="1"/>
</dbReference>
<accession>A0A7X1FWI7</accession>
<dbReference type="RefSeq" id="WP_185678035.1">
    <property type="nucleotide sequence ID" value="NZ_JACLAX010000002.1"/>
</dbReference>
<feature type="transmembrane region" description="Helical" evidence="5">
    <location>
        <begin position="12"/>
        <end position="32"/>
    </location>
</feature>
<dbReference type="GO" id="GO:0032259">
    <property type="term" value="P:methylation"/>
    <property type="evidence" value="ECO:0007669"/>
    <property type="project" value="UniProtKB-KW"/>
</dbReference>
<evidence type="ECO:0000256" key="1">
    <source>
        <dbReference type="ARBA" id="ARBA00004127"/>
    </source>
</evidence>
<dbReference type="InterPro" id="IPR007318">
    <property type="entry name" value="Phopholipid_MeTrfase"/>
</dbReference>
<comment type="subcellular location">
    <subcellularLocation>
        <location evidence="1">Endomembrane system</location>
        <topology evidence="1">Multi-pass membrane protein</topology>
    </subcellularLocation>
</comment>
<protein>
    <submittedName>
        <fullName evidence="6">Isoprenylcysteine carboxylmethyltransferase family protein</fullName>
    </submittedName>
</protein>
<evidence type="ECO:0000313" key="6">
    <source>
        <dbReference type="EMBL" id="MBC2668154.1"/>
    </source>
</evidence>
<evidence type="ECO:0000256" key="5">
    <source>
        <dbReference type="SAM" id="Phobius"/>
    </source>
</evidence>
<keyword evidence="2 5" id="KW-0812">Transmembrane</keyword>
<evidence type="ECO:0000256" key="3">
    <source>
        <dbReference type="ARBA" id="ARBA00022989"/>
    </source>
</evidence>
<proteinExistence type="predicted"/>
<keyword evidence="4 5" id="KW-0472">Membrane</keyword>
<sequence length="199" mass="21706">MSAYLNDATLLRIVFTTIAIVPFGLFASAGIWHFGGKQKSGTAVVSIASVVGFVAMLTALWSAEGFTFTVIPGLVLQLGSAFLFGWSVGTSGQRTLSLAYSPNCSPRLVTEGPYAVVRHPFYTSYILYWLGNALVAPTPYTIGSAATLVLIYLHASRGEDAFLTQRFGDEFVQWQRRTGAFFPKLARFDNTALESRQSR</sequence>
<keyword evidence="6" id="KW-0808">Transferase</keyword>
<dbReference type="GO" id="GO:0012505">
    <property type="term" value="C:endomembrane system"/>
    <property type="evidence" value="ECO:0007669"/>
    <property type="project" value="UniProtKB-SubCell"/>
</dbReference>